<accession>A0A1U7EYU2</accession>
<dbReference type="EnsemblBacteria" id="CAI50433">
    <property type="protein sequence ID" value="CAI50433"/>
    <property type="gene ID" value="NP_4684A"/>
</dbReference>
<reference evidence="1 2" key="1">
    <citation type="journal article" date="2005" name="Genome Res.">
        <title>Living with two extremes: conclusions from the genome sequence of Natronomonas pharaonis.</title>
        <authorList>
            <person name="Falb M."/>
            <person name="Pfeiffer F."/>
            <person name="Palm P."/>
            <person name="Rodewald K."/>
            <person name="Hickmann V."/>
            <person name="Tittor J."/>
            <person name="Oesterhelt D."/>
        </authorList>
    </citation>
    <scope>NUCLEOTIDE SEQUENCE [LARGE SCALE GENOMIC DNA]</scope>
    <source>
        <strain evidence="2">ATCC 35678 / DSM 2160 / CIP 103997 / JCM 8858 / NBRC 14720 / NCIMB 2260 / Gabara</strain>
    </source>
</reference>
<dbReference type="SUPFAM" id="SSF46785">
    <property type="entry name" value="Winged helix' DNA-binding domain"/>
    <property type="match status" value="1"/>
</dbReference>
<organism evidence="1 2">
    <name type="scientific">Natronomonas pharaonis (strain ATCC 35678 / DSM 2160 / CIP 103997 / JCM 8858 / NBRC 14720 / NCIMB 2260 / Gabara)</name>
    <name type="common">Halobacterium pharaonis</name>
    <dbReference type="NCBI Taxonomy" id="348780"/>
    <lineage>
        <taxon>Archaea</taxon>
        <taxon>Methanobacteriati</taxon>
        <taxon>Methanobacteriota</taxon>
        <taxon>Stenosarchaea group</taxon>
        <taxon>Halobacteria</taxon>
        <taxon>Halobacteriales</taxon>
        <taxon>Natronomonadaceae</taxon>
        <taxon>Natronomonas</taxon>
    </lineage>
</organism>
<dbReference type="Pfam" id="PF25212">
    <property type="entry name" value="HVO_A0114"/>
    <property type="match status" value="1"/>
</dbReference>
<dbReference type="EMBL" id="CR936257">
    <property type="protein sequence ID" value="CAI50433.1"/>
    <property type="molecule type" value="Genomic_DNA"/>
</dbReference>
<protein>
    <submittedName>
        <fullName evidence="1">HTH domain protein</fullName>
    </submittedName>
</protein>
<dbReference type="AlphaFoldDB" id="A0A1U7EYU2"/>
<dbReference type="InterPro" id="IPR036390">
    <property type="entry name" value="WH_DNA-bd_sf"/>
</dbReference>
<evidence type="ECO:0000313" key="1">
    <source>
        <dbReference type="EMBL" id="CAI50433.1"/>
    </source>
</evidence>
<name>A0A1U7EYU2_NATPD</name>
<sequence length="142" mass="16342">MTENTLKITFQQAREHRQAARERLRQAEAGDTSKPIEQDVRFILNFEEFDDIARLMRTANLELIEAIVSEEPASIRQLAETVDRDYREVHRNLTELESLGVIEFEDDGSRKKPLLRDGAENIDFSIRFPRSPDRGEVPGTSA</sequence>
<dbReference type="HOGENOM" id="CLU_130787_0_1_2"/>
<dbReference type="Gene3D" id="1.10.10.10">
    <property type="entry name" value="Winged helix-like DNA-binding domain superfamily/Winged helix DNA-binding domain"/>
    <property type="match status" value="1"/>
</dbReference>
<dbReference type="RefSeq" id="WP_011324047.1">
    <property type="nucleotide sequence ID" value="NC_007426.1"/>
</dbReference>
<dbReference type="eggNOG" id="arCOG02756">
    <property type="taxonomic scope" value="Archaea"/>
</dbReference>
<dbReference type="KEGG" id="nph:NP_4684A"/>
<evidence type="ECO:0000313" key="2">
    <source>
        <dbReference type="Proteomes" id="UP000002698"/>
    </source>
</evidence>
<dbReference type="GeneID" id="3702141"/>
<proteinExistence type="predicted"/>
<dbReference type="OrthoDB" id="325082at2157"/>
<keyword evidence="2" id="KW-1185">Reference proteome</keyword>
<dbReference type="Proteomes" id="UP000002698">
    <property type="component" value="Chromosome"/>
</dbReference>
<gene>
    <name evidence="1" type="ordered locus">NP_4684A</name>
</gene>
<dbReference type="InterPro" id="IPR036388">
    <property type="entry name" value="WH-like_DNA-bd_sf"/>
</dbReference>